<reference evidence="13" key="2">
    <citation type="submission" date="2019-02" db="EMBL/GenBank/DDBJ databases">
        <title>Opniocepnalus argus Var Kimnra genome.</title>
        <authorList>
            <person name="Zhou C."/>
            <person name="Xiao S."/>
        </authorList>
    </citation>
    <scope>NUCLEOTIDE SEQUENCE [LARGE SCALE GENOMIC DNA]</scope>
</reference>
<dbReference type="Proteomes" id="UP000503349">
    <property type="component" value="Chromosome 18"/>
</dbReference>
<dbReference type="PANTHER" id="PTHR12081:SF19">
    <property type="entry name" value="TRANSCRIPTION FACTOR E2F6"/>
    <property type="match status" value="1"/>
</dbReference>
<dbReference type="GO" id="GO:0090575">
    <property type="term" value="C:RNA polymerase II transcription regulator complex"/>
    <property type="evidence" value="ECO:0007669"/>
    <property type="project" value="TreeGrafter"/>
</dbReference>
<dbReference type="GO" id="GO:0046983">
    <property type="term" value="F:protein dimerization activity"/>
    <property type="evidence" value="ECO:0007669"/>
    <property type="project" value="InterPro"/>
</dbReference>
<gene>
    <name evidence="12" type="ORF">EXN66_Car018878</name>
</gene>
<dbReference type="InterPro" id="IPR036388">
    <property type="entry name" value="WH-like_DNA-bd_sf"/>
</dbReference>
<keyword evidence="4" id="KW-0862">Zinc</keyword>
<dbReference type="GO" id="GO:0008270">
    <property type="term" value="F:zinc ion binding"/>
    <property type="evidence" value="ECO:0007669"/>
    <property type="project" value="UniProtKB-KW"/>
</dbReference>
<dbReference type="EMBL" id="CM015729">
    <property type="protein sequence ID" value="KAF3703190.1"/>
    <property type="molecule type" value="Genomic_DNA"/>
</dbReference>
<evidence type="ECO:0000256" key="2">
    <source>
        <dbReference type="ARBA" id="ARBA00022723"/>
    </source>
</evidence>
<dbReference type="PROSITE" id="PS50950">
    <property type="entry name" value="ZF_THAP"/>
    <property type="match status" value="1"/>
</dbReference>
<evidence type="ECO:0000313" key="13">
    <source>
        <dbReference type="Proteomes" id="UP000503349"/>
    </source>
</evidence>
<reference evidence="12 13" key="1">
    <citation type="submission" date="2019-02" db="EMBL/GenBank/DDBJ databases">
        <title>Opniocepnalus argus genome.</title>
        <authorList>
            <person name="Zhou C."/>
            <person name="Xiao S."/>
        </authorList>
    </citation>
    <scope>NUCLEOTIDE SEQUENCE [LARGE SCALE GENOMIC DNA]</scope>
    <source>
        <strain evidence="12">OARG1902GOOAL</strain>
        <tissue evidence="12">Muscle</tissue>
    </source>
</reference>
<dbReference type="SMART" id="SM00980">
    <property type="entry name" value="THAP"/>
    <property type="match status" value="1"/>
</dbReference>
<dbReference type="SMART" id="SM00692">
    <property type="entry name" value="DM3"/>
    <property type="match status" value="1"/>
</dbReference>
<dbReference type="FunFam" id="1.10.10.10:FF:000008">
    <property type="entry name" value="E2F transcription factor 1"/>
    <property type="match status" value="1"/>
</dbReference>
<dbReference type="SUPFAM" id="SSF57716">
    <property type="entry name" value="Glucocorticoid receptor-like (DNA-binding domain)"/>
    <property type="match status" value="1"/>
</dbReference>
<dbReference type="SMART" id="SM01372">
    <property type="entry name" value="E2F_TDP"/>
    <property type="match status" value="1"/>
</dbReference>
<dbReference type="Pfam" id="PF05485">
    <property type="entry name" value="THAP"/>
    <property type="match status" value="1"/>
</dbReference>
<feature type="domain" description="THAP-type" evidence="11">
    <location>
        <begin position="1"/>
        <end position="81"/>
    </location>
</feature>
<name>A0A6G1QKG2_CHAAH</name>
<evidence type="ECO:0000256" key="7">
    <source>
        <dbReference type="ARBA" id="ARBA00023163"/>
    </source>
</evidence>
<comment type="subcellular location">
    <subcellularLocation>
        <location evidence="9">Nucleus</location>
    </subcellularLocation>
</comment>
<evidence type="ECO:0000259" key="11">
    <source>
        <dbReference type="PROSITE" id="PS50950"/>
    </source>
</evidence>
<dbReference type="CDD" id="cd14660">
    <property type="entry name" value="E2F_DD"/>
    <property type="match status" value="1"/>
</dbReference>
<dbReference type="Gene3D" id="1.10.10.10">
    <property type="entry name" value="Winged helix-like DNA-binding domain superfamily/Winged helix DNA-binding domain"/>
    <property type="match status" value="1"/>
</dbReference>
<evidence type="ECO:0000256" key="8">
    <source>
        <dbReference type="PROSITE-ProRule" id="PRU00309"/>
    </source>
</evidence>
<evidence type="ECO:0000256" key="9">
    <source>
        <dbReference type="RuleBase" id="RU003796"/>
    </source>
</evidence>
<dbReference type="InterPro" id="IPR032198">
    <property type="entry name" value="E2F_CC-MB"/>
</dbReference>
<feature type="compositionally biased region" description="Acidic residues" evidence="10">
    <location>
        <begin position="98"/>
        <end position="118"/>
    </location>
</feature>
<dbReference type="SUPFAM" id="SSF46785">
    <property type="entry name" value="Winged helix' DNA-binding domain"/>
    <property type="match status" value="1"/>
</dbReference>
<accession>A0A6G1QKG2</accession>
<keyword evidence="9" id="KW-0539">Nucleus</keyword>
<dbReference type="Pfam" id="PF02319">
    <property type="entry name" value="WHD_E2F_TDP"/>
    <property type="match status" value="1"/>
</dbReference>
<dbReference type="InterPro" id="IPR036390">
    <property type="entry name" value="WH_DNA-bd_sf"/>
</dbReference>
<evidence type="ECO:0000256" key="5">
    <source>
        <dbReference type="ARBA" id="ARBA00023015"/>
    </source>
</evidence>
<dbReference type="InterPro" id="IPR003316">
    <property type="entry name" value="E2F_WHTH_DNA-bd_dom"/>
</dbReference>
<evidence type="ECO:0000256" key="10">
    <source>
        <dbReference type="SAM" id="MobiDB-lite"/>
    </source>
</evidence>
<protein>
    <submittedName>
        <fullName evidence="12">Transcription factor E2F6</fullName>
    </submittedName>
</protein>
<feature type="region of interest" description="Disordered" evidence="10">
    <location>
        <begin position="85"/>
        <end position="118"/>
    </location>
</feature>
<dbReference type="InterPro" id="IPR006612">
    <property type="entry name" value="THAP_Znf"/>
</dbReference>
<evidence type="ECO:0000256" key="1">
    <source>
        <dbReference type="ARBA" id="ARBA00010940"/>
    </source>
</evidence>
<dbReference type="SUPFAM" id="SSF144074">
    <property type="entry name" value="E2F-DP heterodimerization region"/>
    <property type="match status" value="1"/>
</dbReference>
<sequence length="387" mass="42910">MVKCVVSGCPNRVGHRGIFNRAPKRFFHFPKDPARVKIWLAALRETDKQDSTEQHLICEDHFLPEHIAKNDVKSDAIPIMPQCPDGSLGMISSWGAEASEDEEENPWADGDGEEEDDAVDDAHRNDLVVMEDSAPEAPAVDPLKQDPDADTSVDKTTSNGPCEPQETSQTKKVTSRQDVSLWLLTRRFLDLLLTSPDGTLDLREVTASLQTRKRRVYDITNVLDGIKLIKKESANRIKWIGSSPISSLLWNSHKFSGELDNLKLVEDTLDTLIKRCAQQLFDMTDDTENSAMAYVTHEDIDRLRAFQDQTVIVVKAPEETKLEVPAPTEDSIQVHLKSGKGPIVVLTCDIGSGDVVSGEKSGCFLTLEESRIKMATLETESSSPQSA</sequence>
<proteinExistence type="inferred from homology"/>
<keyword evidence="2" id="KW-0479">Metal-binding</keyword>
<keyword evidence="7 9" id="KW-0804">Transcription</keyword>
<keyword evidence="5 9" id="KW-0805">Transcription regulation</keyword>
<feature type="region of interest" description="Disordered" evidence="10">
    <location>
        <begin position="134"/>
        <end position="174"/>
    </location>
</feature>
<dbReference type="PANTHER" id="PTHR12081">
    <property type="entry name" value="TRANSCRIPTION FACTOR E2F"/>
    <property type="match status" value="1"/>
</dbReference>
<keyword evidence="3 8" id="KW-0863">Zinc-finger</keyword>
<evidence type="ECO:0000256" key="3">
    <source>
        <dbReference type="ARBA" id="ARBA00022771"/>
    </source>
</evidence>
<dbReference type="GO" id="GO:0000978">
    <property type="term" value="F:RNA polymerase II cis-regulatory region sequence-specific DNA binding"/>
    <property type="evidence" value="ECO:0007669"/>
    <property type="project" value="InterPro"/>
</dbReference>
<dbReference type="GO" id="GO:0000981">
    <property type="term" value="F:DNA-binding transcription factor activity, RNA polymerase II-specific"/>
    <property type="evidence" value="ECO:0007669"/>
    <property type="project" value="TreeGrafter"/>
</dbReference>
<evidence type="ECO:0000256" key="4">
    <source>
        <dbReference type="ARBA" id="ARBA00022833"/>
    </source>
</evidence>
<dbReference type="InterPro" id="IPR015633">
    <property type="entry name" value="E2F"/>
</dbReference>
<dbReference type="Pfam" id="PF16421">
    <property type="entry name" value="E2F_CC-MB"/>
    <property type="match status" value="1"/>
</dbReference>
<dbReference type="InterPro" id="IPR037241">
    <property type="entry name" value="E2F-DP_heterodim"/>
</dbReference>
<dbReference type="Gene3D" id="6.10.250.540">
    <property type="match status" value="1"/>
</dbReference>
<evidence type="ECO:0000256" key="6">
    <source>
        <dbReference type="ARBA" id="ARBA00023125"/>
    </source>
</evidence>
<evidence type="ECO:0000313" key="12">
    <source>
        <dbReference type="EMBL" id="KAF3703190.1"/>
    </source>
</evidence>
<comment type="similarity">
    <text evidence="1 9">Belongs to the E2F/DP family.</text>
</comment>
<dbReference type="AlphaFoldDB" id="A0A6G1QKG2"/>
<keyword evidence="13" id="KW-1185">Reference proteome</keyword>
<organism evidence="12 13">
    <name type="scientific">Channa argus</name>
    <name type="common">Northern snakehead</name>
    <name type="synonym">Ophicephalus argus</name>
    <dbReference type="NCBI Taxonomy" id="215402"/>
    <lineage>
        <taxon>Eukaryota</taxon>
        <taxon>Metazoa</taxon>
        <taxon>Chordata</taxon>
        <taxon>Craniata</taxon>
        <taxon>Vertebrata</taxon>
        <taxon>Euteleostomi</taxon>
        <taxon>Actinopterygii</taxon>
        <taxon>Neopterygii</taxon>
        <taxon>Teleostei</taxon>
        <taxon>Neoteleostei</taxon>
        <taxon>Acanthomorphata</taxon>
        <taxon>Anabantaria</taxon>
        <taxon>Anabantiformes</taxon>
        <taxon>Channoidei</taxon>
        <taxon>Channidae</taxon>
        <taxon>Channa</taxon>
    </lineage>
</organism>
<keyword evidence="6 8" id="KW-0238">DNA-binding</keyword>
<feature type="compositionally biased region" description="Polar residues" evidence="10">
    <location>
        <begin position="154"/>
        <end position="174"/>
    </location>
</feature>